<keyword evidence="2" id="KW-0547">Nucleotide-binding</keyword>
<dbReference type="GO" id="GO:0005657">
    <property type="term" value="C:replication fork"/>
    <property type="evidence" value="ECO:0007669"/>
    <property type="project" value="TreeGrafter"/>
</dbReference>
<organism evidence="2 3">
    <name type="scientific">Phytophthora citrophthora</name>
    <dbReference type="NCBI Taxonomy" id="4793"/>
    <lineage>
        <taxon>Eukaryota</taxon>
        <taxon>Sar</taxon>
        <taxon>Stramenopiles</taxon>
        <taxon>Oomycota</taxon>
        <taxon>Peronosporomycetes</taxon>
        <taxon>Peronosporales</taxon>
        <taxon>Peronosporaceae</taxon>
        <taxon>Phytophthora</taxon>
    </lineage>
</organism>
<dbReference type="EMBL" id="JASMQC010000036">
    <property type="protein sequence ID" value="KAK1931011.1"/>
    <property type="molecule type" value="Genomic_DNA"/>
</dbReference>
<feature type="domain" description="DNA helicase Pif1-like 2B" evidence="1">
    <location>
        <begin position="1"/>
        <end position="37"/>
    </location>
</feature>
<sequence length="160" mass="18107">MPPHKMVLKVGTPIIMIRNLNSDEGLCKGTRMRVVSLREKRIDATIMSGTRRGQRVFIPRIVFLSDDEDKEFPFTLRRKQFPVVPAFAMTINKAEGQSIHSVGIYLESPVFAHGQLYVALSRLTSRKAIKIAIDSRAFDDGGAAHTKNIVYREIFLKHLV</sequence>
<dbReference type="InterPro" id="IPR049163">
    <property type="entry name" value="Pif1-like_2B_dom"/>
</dbReference>
<dbReference type="PANTHER" id="PTHR23274:SF51">
    <property type="entry name" value="OS03G0423850 PROTEIN"/>
    <property type="match status" value="1"/>
</dbReference>
<dbReference type="AlphaFoldDB" id="A0AAD9LC37"/>
<gene>
    <name evidence="2" type="ORF">P3T76_013600</name>
</gene>
<dbReference type="FunFam" id="3.40.50.300:FF:002884">
    <property type="entry name" value="ATP-dependent DNA helicase"/>
    <property type="match status" value="1"/>
</dbReference>
<proteinExistence type="predicted"/>
<evidence type="ECO:0000313" key="3">
    <source>
        <dbReference type="Proteomes" id="UP001259832"/>
    </source>
</evidence>
<keyword evidence="3" id="KW-1185">Reference proteome</keyword>
<name>A0AAD9LC37_9STRA</name>
<dbReference type="GO" id="GO:0004386">
    <property type="term" value="F:helicase activity"/>
    <property type="evidence" value="ECO:0007669"/>
    <property type="project" value="UniProtKB-KW"/>
</dbReference>
<keyword evidence="2" id="KW-0378">Hydrolase</keyword>
<keyword evidence="2" id="KW-0067">ATP-binding</keyword>
<dbReference type="PANTHER" id="PTHR23274">
    <property type="entry name" value="DNA HELICASE-RELATED"/>
    <property type="match status" value="1"/>
</dbReference>
<reference evidence="2" key="1">
    <citation type="submission" date="2023-08" db="EMBL/GenBank/DDBJ databases">
        <title>Reference Genome Resource for the Citrus Pathogen Phytophthora citrophthora.</title>
        <authorList>
            <person name="Moller H."/>
            <person name="Coetzee B."/>
            <person name="Rose L.J."/>
            <person name="Van Niekerk J.M."/>
        </authorList>
    </citation>
    <scope>NUCLEOTIDE SEQUENCE</scope>
    <source>
        <strain evidence="2">STE-U-9442</strain>
    </source>
</reference>
<comment type="caution">
    <text evidence="2">The sequence shown here is derived from an EMBL/GenBank/DDBJ whole genome shotgun (WGS) entry which is preliminary data.</text>
</comment>
<evidence type="ECO:0000259" key="1">
    <source>
        <dbReference type="Pfam" id="PF21530"/>
    </source>
</evidence>
<evidence type="ECO:0000313" key="2">
    <source>
        <dbReference type="EMBL" id="KAK1931011.1"/>
    </source>
</evidence>
<dbReference type="Proteomes" id="UP001259832">
    <property type="component" value="Unassembled WGS sequence"/>
</dbReference>
<dbReference type="Pfam" id="PF21530">
    <property type="entry name" value="Pif1_2B_dom"/>
    <property type="match status" value="1"/>
</dbReference>
<accession>A0AAD9LC37</accession>
<protein>
    <submittedName>
        <fullName evidence="2">ATP-dependent DNA helicase PIF1</fullName>
    </submittedName>
</protein>
<dbReference type="SUPFAM" id="SSF52540">
    <property type="entry name" value="P-loop containing nucleoside triphosphate hydrolases"/>
    <property type="match status" value="1"/>
</dbReference>
<dbReference type="GO" id="GO:0006260">
    <property type="term" value="P:DNA replication"/>
    <property type="evidence" value="ECO:0007669"/>
    <property type="project" value="TreeGrafter"/>
</dbReference>
<dbReference type="InterPro" id="IPR027417">
    <property type="entry name" value="P-loop_NTPase"/>
</dbReference>
<keyword evidence="2" id="KW-0347">Helicase</keyword>